<dbReference type="SUPFAM" id="SSF48179">
    <property type="entry name" value="6-phosphogluconate dehydrogenase C-terminal domain-like"/>
    <property type="match status" value="1"/>
</dbReference>
<comment type="caution">
    <text evidence="2">The sequence shown here is derived from an EMBL/GenBank/DDBJ whole genome shotgun (WGS) entry which is preliminary data.</text>
</comment>
<dbReference type="PANTHER" id="PTHR30524:SF0">
    <property type="entry name" value="ALTRONATE OXIDOREDUCTASE-RELATED"/>
    <property type="match status" value="1"/>
</dbReference>
<dbReference type="InterPro" id="IPR013328">
    <property type="entry name" value="6PGD_dom2"/>
</dbReference>
<dbReference type="GO" id="GO:0019592">
    <property type="term" value="P:mannitol catabolic process"/>
    <property type="evidence" value="ECO:0007669"/>
    <property type="project" value="TreeGrafter"/>
</dbReference>
<dbReference type="AlphaFoldDB" id="X0RFP3"/>
<feature type="non-terminal residue" evidence="2">
    <location>
        <position position="1"/>
    </location>
</feature>
<dbReference type="Pfam" id="PF08125">
    <property type="entry name" value="Mannitol_dh_C"/>
    <property type="match status" value="1"/>
</dbReference>
<dbReference type="GO" id="GO:0008926">
    <property type="term" value="F:mannitol-1-phosphate 5-dehydrogenase activity"/>
    <property type="evidence" value="ECO:0007669"/>
    <property type="project" value="TreeGrafter"/>
</dbReference>
<dbReference type="Gene3D" id="1.10.1040.10">
    <property type="entry name" value="N-(1-d-carboxylethyl)-l-norvaline Dehydrogenase, domain 2"/>
    <property type="match status" value="1"/>
</dbReference>
<dbReference type="InterPro" id="IPR008927">
    <property type="entry name" value="6-PGluconate_DH-like_C_sf"/>
</dbReference>
<reference evidence="2" key="1">
    <citation type="journal article" date="2014" name="Front. Microbiol.">
        <title>High frequency of phylogenetically diverse reductive dehalogenase-homologous genes in deep subseafloor sedimentary metagenomes.</title>
        <authorList>
            <person name="Kawai M."/>
            <person name="Futagami T."/>
            <person name="Toyoda A."/>
            <person name="Takaki Y."/>
            <person name="Nishi S."/>
            <person name="Hori S."/>
            <person name="Arai W."/>
            <person name="Tsubouchi T."/>
            <person name="Morono Y."/>
            <person name="Uchiyama I."/>
            <person name="Ito T."/>
            <person name="Fujiyama A."/>
            <person name="Inagaki F."/>
            <person name="Takami H."/>
        </authorList>
    </citation>
    <scope>NUCLEOTIDE SEQUENCE</scope>
    <source>
        <strain evidence="2">Expedition CK06-06</strain>
    </source>
</reference>
<protein>
    <recommendedName>
        <fullName evidence="1">Mannitol dehydrogenase C-terminal domain-containing protein</fullName>
    </recommendedName>
</protein>
<dbReference type="GO" id="GO:0005829">
    <property type="term" value="C:cytosol"/>
    <property type="evidence" value="ECO:0007669"/>
    <property type="project" value="TreeGrafter"/>
</dbReference>
<organism evidence="2">
    <name type="scientific">marine sediment metagenome</name>
    <dbReference type="NCBI Taxonomy" id="412755"/>
    <lineage>
        <taxon>unclassified sequences</taxon>
        <taxon>metagenomes</taxon>
        <taxon>ecological metagenomes</taxon>
    </lineage>
</organism>
<dbReference type="EMBL" id="BARS01006314">
    <property type="protein sequence ID" value="GAF67734.1"/>
    <property type="molecule type" value="Genomic_DNA"/>
</dbReference>
<accession>X0RFP3</accession>
<name>X0RFP3_9ZZZZ</name>
<dbReference type="InterPro" id="IPR013118">
    <property type="entry name" value="Mannitol_DH_C"/>
</dbReference>
<gene>
    <name evidence="2" type="ORF">S01H1_12319</name>
</gene>
<feature type="domain" description="Mannitol dehydrogenase C-terminal" evidence="1">
    <location>
        <begin position="27"/>
        <end position="161"/>
    </location>
</feature>
<proteinExistence type="predicted"/>
<evidence type="ECO:0000313" key="2">
    <source>
        <dbReference type="EMBL" id="GAF67734.1"/>
    </source>
</evidence>
<dbReference type="PANTHER" id="PTHR30524">
    <property type="entry name" value="MANNITOL-1-PHOSPHATE 5-DEHYDROGENASE"/>
    <property type="match status" value="1"/>
</dbReference>
<sequence>QFNRILVSAPGLEGYRRGIDVFVEKDDLLPFEEAKLYGHNAIHALIGFLADRAGCETIGQAGLDNRIMKTAAGAFIGESGAALVKRHEKLGDPLFTDRGFREYAEDLLERMVNPHLNDRVSRVVRDPVRKLGYEDRLFGTMRLCLDCGVRPGDLALGAAAGVLSMIKRREELPAPVAHLPESPDALSEQILGDLLLGIWSDAADARAGSLISLTWDALGRL</sequence>
<evidence type="ECO:0000259" key="1">
    <source>
        <dbReference type="Pfam" id="PF08125"/>
    </source>
</evidence>